<dbReference type="WBParaSite" id="nRc.2.0.1.t44726-RA">
    <property type="protein sequence ID" value="nRc.2.0.1.t44726-RA"/>
    <property type="gene ID" value="nRc.2.0.1.g44726"/>
</dbReference>
<organism evidence="2 3">
    <name type="scientific">Romanomermis culicivorax</name>
    <name type="common">Nematode worm</name>
    <dbReference type="NCBI Taxonomy" id="13658"/>
    <lineage>
        <taxon>Eukaryota</taxon>
        <taxon>Metazoa</taxon>
        <taxon>Ecdysozoa</taxon>
        <taxon>Nematoda</taxon>
        <taxon>Enoplea</taxon>
        <taxon>Dorylaimia</taxon>
        <taxon>Mermithida</taxon>
        <taxon>Mermithoidea</taxon>
        <taxon>Mermithidae</taxon>
        <taxon>Romanomermis</taxon>
    </lineage>
</organism>
<proteinExistence type="predicted"/>
<evidence type="ECO:0000256" key="1">
    <source>
        <dbReference type="SAM" id="MobiDB-lite"/>
    </source>
</evidence>
<dbReference type="Proteomes" id="UP000887565">
    <property type="component" value="Unplaced"/>
</dbReference>
<evidence type="ECO:0000313" key="3">
    <source>
        <dbReference type="WBParaSite" id="nRc.2.0.1.t44726-RA"/>
    </source>
</evidence>
<evidence type="ECO:0000313" key="2">
    <source>
        <dbReference type="Proteomes" id="UP000887565"/>
    </source>
</evidence>
<feature type="compositionally biased region" description="Polar residues" evidence="1">
    <location>
        <begin position="52"/>
        <end position="71"/>
    </location>
</feature>
<name>A0A915L1X9_ROMCU</name>
<dbReference type="AlphaFoldDB" id="A0A915L1X9"/>
<accession>A0A915L1X9</accession>
<sequence>MRELERQQQNVNRKNFYSKTYSKLFCLFDSDSQADQQIDRRRYALVDKNSGVYGTSSSSNLARSHSGSSSRRCLDTGDGQQDGKDLRVEESFLL</sequence>
<keyword evidence="2" id="KW-1185">Reference proteome</keyword>
<protein>
    <submittedName>
        <fullName evidence="3">Uncharacterized protein</fullName>
    </submittedName>
</protein>
<feature type="region of interest" description="Disordered" evidence="1">
    <location>
        <begin position="49"/>
        <end position="84"/>
    </location>
</feature>
<reference evidence="3" key="1">
    <citation type="submission" date="2022-11" db="UniProtKB">
        <authorList>
            <consortium name="WormBaseParasite"/>
        </authorList>
    </citation>
    <scope>IDENTIFICATION</scope>
</reference>